<dbReference type="Gene3D" id="3.20.20.80">
    <property type="entry name" value="Glycosidases"/>
    <property type="match status" value="1"/>
</dbReference>
<accession>G7IGD4</accession>
<reference evidence="1 3" key="2">
    <citation type="journal article" date="2014" name="BMC Genomics">
        <title>An improved genome release (version Mt4.0) for the model legume Medicago truncatula.</title>
        <authorList>
            <person name="Tang H."/>
            <person name="Krishnakumar V."/>
            <person name="Bidwell S."/>
            <person name="Rosen B."/>
            <person name="Chan A."/>
            <person name="Zhou S."/>
            <person name="Gentzbittel L."/>
            <person name="Childs K.L."/>
            <person name="Yandell M."/>
            <person name="Gundlach H."/>
            <person name="Mayer K.F."/>
            <person name="Schwartz D.C."/>
            <person name="Town C.D."/>
        </authorList>
    </citation>
    <scope>GENOME REANNOTATION</scope>
    <source>
        <strain evidence="2 3">cv. Jemalong A17</strain>
    </source>
</reference>
<keyword evidence="3" id="KW-1185">Reference proteome</keyword>
<evidence type="ECO:0000313" key="3">
    <source>
        <dbReference type="Proteomes" id="UP000002051"/>
    </source>
</evidence>
<evidence type="ECO:0000313" key="2">
    <source>
        <dbReference type="EnsemblPlants" id="AES65536"/>
    </source>
</evidence>
<protein>
    <submittedName>
        <fullName evidence="1">Alpha-amylase</fullName>
    </submittedName>
</protein>
<dbReference type="EnsemblPlants" id="AES65536">
    <property type="protein sequence ID" value="AES65536"/>
    <property type="gene ID" value="MTR_2g042050"/>
</dbReference>
<dbReference type="STRING" id="3880.G7IGD4"/>
<dbReference type="HOGENOM" id="CLU_2816209_0_0_1"/>
<proteinExistence type="predicted"/>
<dbReference type="EMBL" id="CM001218">
    <property type="protein sequence ID" value="AES65536.1"/>
    <property type="molecule type" value="Genomic_DNA"/>
</dbReference>
<reference evidence="1 3" key="1">
    <citation type="journal article" date="2011" name="Nature">
        <title>The Medicago genome provides insight into the evolution of rhizobial symbioses.</title>
        <authorList>
            <person name="Young N.D."/>
            <person name="Debelle F."/>
            <person name="Oldroyd G.E."/>
            <person name="Geurts R."/>
            <person name="Cannon S.B."/>
            <person name="Udvardi M.K."/>
            <person name="Benedito V.A."/>
            <person name="Mayer K.F."/>
            <person name="Gouzy J."/>
            <person name="Schoof H."/>
            <person name="Van de Peer Y."/>
            <person name="Proost S."/>
            <person name="Cook D.R."/>
            <person name="Meyers B.C."/>
            <person name="Spannagl M."/>
            <person name="Cheung F."/>
            <person name="De Mita S."/>
            <person name="Krishnakumar V."/>
            <person name="Gundlach H."/>
            <person name="Zhou S."/>
            <person name="Mudge J."/>
            <person name="Bharti A.K."/>
            <person name="Murray J.D."/>
            <person name="Naoumkina M.A."/>
            <person name="Rosen B."/>
            <person name="Silverstein K.A."/>
            <person name="Tang H."/>
            <person name="Rombauts S."/>
            <person name="Zhao P.X."/>
            <person name="Zhou P."/>
            <person name="Barbe V."/>
            <person name="Bardou P."/>
            <person name="Bechner M."/>
            <person name="Bellec A."/>
            <person name="Berger A."/>
            <person name="Berges H."/>
            <person name="Bidwell S."/>
            <person name="Bisseling T."/>
            <person name="Choisne N."/>
            <person name="Couloux A."/>
            <person name="Denny R."/>
            <person name="Deshpande S."/>
            <person name="Dai X."/>
            <person name="Doyle J.J."/>
            <person name="Dudez A.M."/>
            <person name="Farmer A.D."/>
            <person name="Fouteau S."/>
            <person name="Franken C."/>
            <person name="Gibelin C."/>
            <person name="Gish J."/>
            <person name="Goldstein S."/>
            <person name="Gonzalez A.J."/>
            <person name="Green P.J."/>
            <person name="Hallab A."/>
            <person name="Hartog M."/>
            <person name="Hua A."/>
            <person name="Humphray S.J."/>
            <person name="Jeong D.H."/>
            <person name="Jing Y."/>
            <person name="Jocker A."/>
            <person name="Kenton S.M."/>
            <person name="Kim D.J."/>
            <person name="Klee K."/>
            <person name="Lai H."/>
            <person name="Lang C."/>
            <person name="Lin S."/>
            <person name="Macmil S.L."/>
            <person name="Magdelenat G."/>
            <person name="Matthews L."/>
            <person name="McCorrison J."/>
            <person name="Monaghan E.L."/>
            <person name="Mun J.H."/>
            <person name="Najar F.Z."/>
            <person name="Nicholson C."/>
            <person name="Noirot C."/>
            <person name="O'Bleness M."/>
            <person name="Paule C.R."/>
            <person name="Poulain J."/>
            <person name="Prion F."/>
            <person name="Qin B."/>
            <person name="Qu C."/>
            <person name="Retzel E.F."/>
            <person name="Riddle C."/>
            <person name="Sallet E."/>
            <person name="Samain S."/>
            <person name="Samson N."/>
            <person name="Sanders I."/>
            <person name="Saurat O."/>
            <person name="Scarpelli C."/>
            <person name="Schiex T."/>
            <person name="Segurens B."/>
            <person name="Severin A.J."/>
            <person name="Sherrier D.J."/>
            <person name="Shi R."/>
            <person name="Sims S."/>
            <person name="Singer S.R."/>
            <person name="Sinharoy S."/>
            <person name="Sterck L."/>
            <person name="Viollet A."/>
            <person name="Wang B.B."/>
            <person name="Wang K."/>
            <person name="Wang M."/>
            <person name="Wang X."/>
            <person name="Warfsmann J."/>
            <person name="Weissenbach J."/>
            <person name="White D.D."/>
            <person name="White J.D."/>
            <person name="Wiley G.B."/>
            <person name="Wincker P."/>
            <person name="Xing Y."/>
            <person name="Yang L."/>
            <person name="Yao Z."/>
            <person name="Ying F."/>
            <person name="Zhai J."/>
            <person name="Zhou L."/>
            <person name="Zuber A."/>
            <person name="Denarie J."/>
            <person name="Dixon R.A."/>
            <person name="May G.D."/>
            <person name="Schwartz D.C."/>
            <person name="Rogers J."/>
            <person name="Quetier F."/>
            <person name="Town C.D."/>
            <person name="Roe B.A."/>
        </authorList>
    </citation>
    <scope>NUCLEOTIDE SEQUENCE [LARGE SCALE GENOMIC DNA]</scope>
    <source>
        <strain evidence="1">A17</strain>
        <strain evidence="2 3">cv. Jemalong A17</strain>
    </source>
</reference>
<dbReference type="eggNOG" id="KOG0471">
    <property type="taxonomic scope" value="Eukaryota"/>
</dbReference>
<organism evidence="1 3">
    <name type="scientific">Medicago truncatula</name>
    <name type="common">Barrel medic</name>
    <name type="synonym">Medicago tribuloides</name>
    <dbReference type="NCBI Taxonomy" id="3880"/>
    <lineage>
        <taxon>Eukaryota</taxon>
        <taxon>Viridiplantae</taxon>
        <taxon>Streptophyta</taxon>
        <taxon>Embryophyta</taxon>
        <taxon>Tracheophyta</taxon>
        <taxon>Spermatophyta</taxon>
        <taxon>Magnoliopsida</taxon>
        <taxon>eudicotyledons</taxon>
        <taxon>Gunneridae</taxon>
        <taxon>Pentapetalae</taxon>
        <taxon>rosids</taxon>
        <taxon>fabids</taxon>
        <taxon>Fabales</taxon>
        <taxon>Fabaceae</taxon>
        <taxon>Papilionoideae</taxon>
        <taxon>50 kb inversion clade</taxon>
        <taxon>NPAAA clade</taxon>
        <taxon>Hologalegina</taxon>
        <taxon>IRL clade</taxon>
        <taxon>Trifolieae</taxon>
        <taxon>Medicago</taxon>
    </lineage>
</organism>
<dbReference type="PaxDb" id="3880-AES65536"/>
<evidence type="ECO:0000313" key="1">
    <source>
        <dbReference type="EMBL" id="AES65536.1"/>
    </source>
</evidence>
<gene>
    <name evidence="1" type="ordered locus">MTR_2g042050</name>
</gene>
<sequence length="67" mass="7563">MMPRIVGTVLVVIGSQGGQLSTAYDFTAKGMISRNHVKIEFWRLRDAQGKPPGVIEWWPSRSDTLEF</sequence>
<dbReference type="AlphaFoldDB" id="G7IGD4"/>
<name>G7IGD4_MEDTR</name>
<reference evidence="2" key="3">
    <citation type="submission" date="2015-04" db="UniProtKB">
        <authorList>
            <consortium name="EnsemblPlants"/>
        </authorList>
    </citation>
    <scope>IDENTIFICATION</scope>
    <source>
        <strain evidence="2">cv. Jemalong A17</strain>
    </source>
</reference>
<dbReference type="Proteomes" id="UP000002051">
    <property type="component" value="Chromosome 2"/>
</dbReference>